<dbReference type="AlphaFoldDB" id="A0A7W8X6W4"/>
<keyword evidence="3 4" id="KW-0975">Bacterial flagellum</keyword>
<evidence type="ECO:0000313" key="6">
    <source>
        <dbReference type="Proteomes" id="UP000585507"/>
    </source>
</evidence>
<dbReference type="GO" id="GO:0003774">
    <property type="term" value="F:cytoskeletal motor activity"/>
    <property type="evidence" value="ECO:0007669"/>
    <property type="project" value="InterPro"/>
</dbReference>
<dbReference type="PANTHER" id="PTHR34653:SF1">
    <property type="entry name" value="FLAGELLAR HOOK-BASAL BODY COMPLEX PROTEIN FLIE"/>
    <property type="match status" value="1"/>
</dbReference>
<name>A0A7W8X6W4_9HYPH</name>
<dbReference type="InterPro" id="IPR001624">
    <property type="entry name" value="FliE"/>
</dbReference>
<dbReference type="HAMAP" id="MF_00724">
    <property type="entry name" value="FliE"/>
    <property type="match status" value="1"/>
</dbReference>
<dbReference type="GO" id="GO:0071973">
    <property type="term" value="P:bacterial-type flagellum-dependent cell motility"/>
    <property type="evidence" value="ECO:0007669"/>
    <property type="project" value="InterPro"/>
</dbReference>
<accession>A0A7W8X6W4</accession>
<dbReference type="GO" id="GO:0005198">
    <property type="term" value="F:structural molecule activity"/>
    <property type="evidence" value="ECO:0007669"/>
    <property type="project" value="InterPro"/>
</dbReference>
<evidence type="ECO:0000256" key="1">
    <source>
        <dbReference type="ARBA" id="ARBA00004117"/>
    </source>
</evidence>
<dbReference type="EMBL" id="JACHBK010000001">
    <property type="protein sequence ID" value="MBB5533867.1"/>
    <property type="molecule type" value="Genomic_DNA"/>
</dbReference>
<evidence type="ECO:0000256" key="3">
    <source>
        <dbReference type="ARBA" id="ARBA00023143"/>
    </source>
</evidence>
<dbReference type="Pfam" id="PF02049">
    <property type="entry name" value="FliE"/>
    <property type="match status" value="1"/>
</dbReference>
<gene>
    <name evidence="4" type="primary">fliE</name>
    <name evidence="5" type="ORF">GGD55_000528</name>
</gene>
<keyword evidence="5" id="KW-0282">Flagellum</keyword>
<reference evidence="5 6" key="1">
    <citation type="submission" date="2020-08" db="EMBL/GenBank/DDBJ databases">
        <title>Genomic Encyclopedia of Type Strains, Phase IV (KMG-V): Genome sequencing to study the core and pangenomes of soil and plant-associated prokaryotes.</title>
        <authorList>
            <person name="Whitman W."/>
        </authorList>
    </citation>
    <scope>NUCLEOTIDE SEQUENCE [LARGE SCALE GENOMIC DNA]</scope>
    <source>
        <strain evidence="5 6">SEMIA 4084</strain>
    </source>
</reference>
<dbReference type="RefSeq" id="WP_018324172.1">
    <property type="nucleotide sequence ID" value="NZ_JACHBK010000001.1"/>
</dbReference>
<evidence type="ECO:0000256" key="4">
    <source>
        <dbReference type="HAMAP-Rule" id="MF_00724"/>
    </source>
</evidence>
<dbReference type="PANTHER" id="PTHR34653">
    <property type="match status" value="1"/>
</dbReference>
<evidence type="ECO:0000256" key="2">
    <source>
        <dbReference type="ARBA" id="ARBA00009272"/>
    </source>
</evidence>
<keyword evidence="5" id="KW-0966">Cell projection</keyword>
<proteinExistence type="inferred from homology"/>
<organism evidence="5 6">
    <name type="scientific">Rhizobium giardinii</name>
    <dbReference type="NCBI Taxonomy" id="56731"/>
    <lineage>
        <taxon>Bacteria</taxon>
        <taxon>Pseudomonadati</taxon>
        <taxon>Pseudomonadota</taxon>
        <taxon>Alphaproteobacteria</taxon>
        <taxon>Hyphomicrobiales</taxon>
        <taxon>Rhizobiaceae</taxon>
        <taxon>Rhizobium/Agrobacterium group</taxon>
        <taxon>Rhizobium</taxon>
    </lineage>
</organism>
<comment type="subcellular location">
    <subcellularLocation>
        <location evidence="1 4">Bacterial flagellum basal body</location>
    </subcellularLocation>
</comment>
<comment type="similarity">
    <text evidence="2 4">Belongs to the FliE family.</text>
</comment>
<evidence type="ECO:0000313" key="5">
    <source>
        <dbReference type="EMBL" id="MBB5533867.1"/>
    </source>
</evidence>
<sequence>MINAIETISAAISTVKDITSTSSASSAQNVLGGAAAAGSSQSFADVMGSMAAEMTNSLKQSEVASIQGIRGEANTREVIDSVMSAEQSLQTAIAIRDKVVSAYLEIARMPI</sequence>
<protein>
    <recommendedName>
        <fullName evidence="4">Flagellar hook-basal body complex protein FliE</fullName>
    </recommendedName>
</protein>
<keyword evidence="6" id="KW-1185">Reference proteome</keyword>
<keyword evidence="5" id="KW-0969">Cilium</keyword>
<comment type="caution">
    <text evidence="5">The sequence shown here is derived from an EMBL/GenBank/DDBJ whole genome shotgun (WGS) entry which is preliminary data.</text>
</comment>
<dbReference type="Proteomes" id="UP000585507">
    <property type="component" value="Unassembled WGS sequence"/>
</dbReference>
<dbReference type="GO" id="GO:0009425">
    <property type="term" value="C:bacterial-type flagellum basal body"/>
    <property type="evidence" value="ECO:0007669"/>
    <property type="project" value="UniProtKB-SubCell"/>
</dbReference>